<dbReference type="InterPro" id="IPR012881">
    <property type="entry name" value="DUF1685"/>
</dbReference>
<organism evidence="2 3">
    <name type="scientific">Momordica charantia</name>
    <name type="common">Bitter gourd</name>
    <name type="synonym">Balsam pear</name>
    <dbReference type="NCBI Taxonomy" id="3673"/>
    <lineage>
        <taxon>Eukaryota</taxon>
        <taxon>Viridiplantae</taxon>
        <taxon>Streptophyta</taxon>
        <taxon>Embryophyta</taxon>
        <taxon>Tracheophyta</taxon>
        <taxon>Spermatophyta</taxon>
        <taxon>Magnoliopsida</taxon>
        <taxon>eudicotyledons</taxon>
        <taxon>Gunneridae</taxon>
        <taxon>Pentapetalae</taxon>
        <taxon>rosids</taxon>
        <taxon>fabids</taxon>
        <taxon>Cucurbitales</taxon>
        <taxon>Cucurbitaceae</taxon>
        <taxon>Momordiceae</taxon>
        <taxon>Momordica</taxon>
    </lineage>
</organism>
<evidence type="ECO:0000313" key="2">
    <source>
        <dbReference type="Proteomes" id="UP000504603"/>
    </source>
</evidence>
<keyword evidence="2" id="KW-1185">Reference proteome</keyword>
<evidence type="ECO:0000256" key="1">
    <source>
        <dbReference type="SAM" id="MobiDB-lite"/>
    </source>
</evidence>
<dbReference type="PANTHER" id="PTHR33785:SF12">
    <property type="entry name" value="DUF1685 FAMILY PROTEIN"/>
    <property type="match status" value="1"/>
</dbReference>
<reference evidence="3" key="1">
    <citation type="submission" date="2025-08" db="UniProtKB">
        <authorList>
            <consortium name="RefSeq"/>
        </authorList>
    </citation>
    <scope>IDENTIFICATION</scope>
    <source>
        <strain evidence="3">OHB3-1</strain>
    </source>
</reference>
<dbReference type="OrthoDB" id="1911878at2759"/>
<dbReference type="Pfam" id="PF07939">
    <property type="entry name" value="DUF1685"/>
    <property type="match status" value="1"/>
</dbReference>
<gene>
    <name evidence="3" type="primary">LOC111016778</name>
</gene>
<accession>A0A6J1D2N3</accession>
<feature type="region of interest" description="Disordered" evidence="1">
    <location>
        <begin position="164"/>
        <end position="191"/>
    </location>
</feature>
<protein>
    <submittedName>
        <fullName evidence="3">Uncharacterized protein LOC111016778</fullName>
    </submittedName>
</protein>
<dbReference type="AlphaFoldDB" id="A0A6J1D2N3"/>
<dbReference type="Proteomes" id="UP000504603">
    <property type="component" value="Unplaced"/>
</dbReference>
<dbReference type="PANTHER" id="PTHR33785">
    <property type="entry name" value="OS06G0550800 PROTEIN"/>
    <property type="match status" value="1"/>
</dbReference>
<dbReference type="GeneID" id="111016778"/>
<evidence type="ECO:0000313" key="3">
    <source>
        <dbReference type="RefSeq" id="XP_022147984.1"/>
    </source>
</evidence>
<sequence length="240" mass="27120">MASEEILTLFDQFWFQHVVFAGKPLLRTQRATKPSNAPENSSESPIMQVIQGRSQSEYLLGSDFPAPETAYYSTGSIPTNRKLQTILSGEVTEFSGERGGKPAKKKLGGNEEKLRKRRGRGLSKSLSDLEFEELKGFMDLGFVFSEEDKNSSLASIIPGLQRLGRKTGENEEEKEEKREEKGNEIGVSRPYLSEAWEADDEENEKRILMKWRVPDLGAATEMDMKDHLKFWAHTVASTVR</sequence>
<feature type="region of interest" description="Disordered" evidence="1">
    <location>
        <begin position="93"/>
        <end position="121"/>
    </location>
</feature>
<dbReference type="KEGG" id="mcha:111016778"/>
<proteinExistence type="predicted"/>
<name>A0A6J1D2N3_MOMCH</name>
<dbReference type="RefSeq" id="XP_022147984.1">
    <property type="nucleotide sequence ID" value="XM_022292292.1"/>
</dbReference>